<sequence length="201" mass="22528">MAEKRNVEESFNLQAAHDILYHRLNFEKYDHHEFPGVVPRTFLGPLFLSVLCSPAVFLSSLLDSPKFYTQLMVRASLGVCVVGALWHMQKEVRKQFGSTVAGLFCLMCASQFHLMFYSTRTLPNVFALPIVLVAFTCWMAQKYRPVHQPLSFSHHRVPVRALHLPGSHVTDITVEQEAGSAAAAVLRSSCWDPVTGSDCGY</sequence>
<comment type="caution">
    <text evidence="12">Lacks conserved residue(s) required for the propagation of feature annotation.</text>
</comment>
<evidence type="ECO:0000256" key="8">
    <source>
        <dbReference type="ARBA" id="ARBA00022989"/>
    </source>
</evidence>
<gene>
    <name evidence="13" type="ORF">PBY51_008872</name>
</gene>
<feature type="transmembrane region" description="Helical" evidence="12">
    <location>
        <begin position="98"/>
        <end position="116"/>
    </location>
</feature>
<comment type="similarity">
    <text evidence="3 12">Belongs to the glycosyltransferase 22 family.</text>
</comment>
<dbReference type="Pfam" id="PF03901">
    <property type="entry name" value="Glyco_transf_22"/>
    <property type="match status" value="1"/>
</dbReference>
<feature type="transmembrane region" description="Helical" evidence="12">
    <location>
        <begin position="122"/>
        <end position="140"/>
    </location>
</feature>
<evidence type="ECO:0000256" key="6">
    <source>
        <dbReference type="ARBA" id="ARBA00022692"/>
    </source>
</evidence>
<dbReference type="EC" id="2.4.1.-" evidence="12"/>
<evidence type="ECO:0000256" key="4">
    <source>
        <dbReference type="ARBA" id="ARBA00022676"/>
    </source>
</evidence>
<reference evidence="13 14" key="1">
    <citation type="journal article" date="2023" name="Genes (Basel)">
        <title>Chromosome-Level Genome Assembly and Circadian Gene Repertoire of the Patagonia Blennie Eleginops maclovinus-The Closest Ancestral Proxy of Antarctic Cryonotothenioids.</title>
        <authorList>
            <person name="Cheng C.C."/>
            <person name="Rivera-Colon A.G."/>
            <person name="Minhas B.F."/>
            <person name="Wilson L."/>
            <person name="Rayamajhi N."/>
            <person name="Vargas-Chacoff L."/>
            <person name="Catchen J.M."/>
        </authorList>
    </citation>
    <scope>NUCLEOTIDE SEQUENCE [LARGE SCALE GENOMIC DNA]</scope>
    <source>
        <strain evidence="13">JMC-PN-2008</strain>
    </source>
</reference>
<keyword evidence="6 12" id="KW-0812">Transmembrane</keyword>
<evidence type="ECO:0000256" key="9">
    <source>
        <dbReference type="ARBA" id="ARBA00023136"/>
    </source>
</evidence>
<keyword evidence="8 12" id="KW-1133">Transmembrane helix</keyword>
<evidence type="ECO:0000256" key="12">
    <source>
        <dbReference type="RuleBase" id="RU363075"/>
    </source>
</evidence>
<evidence type="ECO:0000256" key="2">
    <source>
        <dbReference type="ARBA" id="ARBA00004922"/>
    </source>
</evidence>
<evidence type="ECO:0000256" key="11">
    <source>
        <dbReference type="ARBA" id="ARBA00048899"/>
    </source>
</evidence>
<evidence type="ECO:0000313" key="14">
    <source>
        <dbReference type="Proteomes" id="UP001346869"/>
    </source>
</evidence>
<feature type="transmembrane region" description="Helical" evidence="12">
    <location>
        <begin position="67"/>
        <end position="86"/>
    </location>
</feature>
<evidence type="ECO:0000256" key="5">
    <source>
        <dbReference type="ARBA" id="ARBA00022679"/>
    </source>
</evidence>
<dbReference type="GO" id="GO:0052917">
    <property type="term" value="F:dol-P-Man:Man(7)GlcNAc(2)-PP-Dol alpha-1,6-mannosyltransferase activity"/>
    <property type="evidence" value="ECO:0007669"/>
    <property type="project" value="UniProtKB-EC"/>
</dbReference>
<keyword evidence="14" id="KW-1185">Reference proteome</keyword>
<proteinExistence type="inferred from homology"/>
<organism evidence="13 14">
    <name type="scientific">Eleginops maclovinus</name>
    <name type="common">Patagonian blennie</name>
    <name type="synonym">Eleginus maclovinus</name>
    <dbReference type="NCBI Taxonomy" id="56733"/>
    <lineage>
        <taxon>Eukaryota</taxon>
        <taxon>Metazoa</taxon>
        <taxon>Chordata</taxon>
        <taxon>Craniata</taxon>
        <taxon>Vertebrata</taxon>
        <taxon>Euteleostomi</taxon>
        <taxon>Actinopterygii</taxon>
        <taxon>Neopterygii</taxon>
        <taxon>Teleostei</taxon>
        <taxon>Neoteleostei</taxon>
        <taxon>Acanthomorphata</taxon>
        <taxon>Eupercaria</taxon>
        <taxon>Perciformes</taxon>
        <taxon>Notothenioidei</taxon>
        <taxon>Eleginopidae</taxon>
        <taxon>Eleginops</taxon>
    </lineage>
</organism>
<keyword evidence="9 12" id="KW-0472">Membrane</keyword>
<comment type="catalytic activity">
    <reaction evidence="11">
        <text>an alpha-D-Man-(1-&gt;2)-alpha-D-Man-(1-&gt;2)-alpha-D-Man-(1-&gt;3)-[alpha-D-Man-(1-&gt;2)-alpha-D-Man-(1-&gt;3)-alpha-D-Man-(1-&gt;6)]-beta-D-Man-(1-&gt;4)-beta-D-GlcNAc-(1-&gt;4)-alpha-D-GlcNAc-diphospho-di-trans,poly-cis-dolichol + a di-trans,poly-cis-dolichyl beta-D-mannosyl phosphate = an alpha-D-Man-(1-&gt;2)-alpha-D-Man-(1-&gt;2)-alpha-D-Man-(1-&gt;3)-[alpha-D-Man-(1-&gt;2)-alpha-D-Man-(1-&gt;3)-[alpha-D-Man-(1-&gt;6)]-alpha-D-Man-(1-&gt;6)]-beta-D-Man-(1-&gt;4)-beta-D-GlcNAc-(1-&gt;4)-alpha-D-GlcNAc-diphospho-di-trans,poly-cis-dolichol + a di-trans,poly-cis-dolichyl phosphate + H(+)</text>
        <dbReference type="Rhea" id="RHEA:29535"/>
        <dbReference type="Rhea" id="RHEA-COMP:19498"/>
        <dbReference type="Rhea" id="RHEA-COMP:19501"/>
        <dbReference type="Rhea" id="RHEA-COMP:19518"/>
        <dbReference type="Rhea" id="RHEA-COMP:19519"/>
        <dbReference type="ChEBI" id="CHEBI:15378"/>
        <dbReference type="ChEBI" id="CHEBI:57683"/>
        <dbReference type="ChEBI" id="CHEBI:58211"/>
        <dbReference type="ChEBI" id="CHEBI:132517"/>
        <dbReference type="ChEBI" id="CHEBI:132519"/>
        <dbReference type="EC" id="2.4.1.260"/>
    </reaction>
    <physiologicalReaction direction="left-to-right" evidence="11">
        <dbReference type="Rhea" id="RHEA:29536"/>
    </physiologicalReaction>
</comment>
<keyword evidence="4 12" id="KW-0328">Glycosyltransferase</keyword>
<name>A0AAN7WXD4_ELEMC</name>
<evidence type="ECO:0000256" key="10">
    <source>
        <dbReference type="ARBA" id="ARBA00044721"/>
    </source>
</evidence>
<comment type="caution">
    <text evidence="13">The sequence shown here is derived from an EMBL/GenBank/DDBJ whole genome shotgun (WGS) entry which is preliminary data.</text>
</comment>
<reference evidence="13 14" key="2">
    <citation type="journal article" date="2023" name="Mol. Biol. Evol.">
        <title>Genomics of Secondarily Temperate Adaptation in the Only Non-Antarctic Icefish.</title>
        <authorList>
            <person name="Rivera-Colon A.G."/>
            <person name="Rayamajhi N."/>
            <person name="Minhas B.F."/>
            <person name="Madrigal G."/>
            <person name="Bilyk K.T."/>
            <person name="Yoon V."/>
            <person name="Hune M."/>
            <person name="Gregory S."/>
            <person name="Cheng C.H.C."/>
            <person name="Catchen J.M."/>
        </authorList>
    </citation>
    <scope>NUCLEOTIDE SEQUENCE [LARGE SCALE GENOMIC DNA]</scope>
    <source>
        <strain evidence="13">JMC-PN-2008</strain>
    </source>
</reference>
<dbReference type="AlphaFoldDB" id="A0AAN7WXD4"/>
<evidence type="ECO:0000313" key="13">
    <source>
        <dbReference type="EMBL" id="KAK5849214.1"/>
    </source>
</evidence>
<dbReference type="PANTHER" id="PTHR22760:SF1">
    <property type="entry name" value="DOL-P-MAN:MAN(7)GLCNAC(2)-PP-DOL ALPHA-1,6-MANNOSYLTRANSFERASE"/>
    <property type="match status" value="1"/>
</dbReference>
<dbReference type="InterPro" id="IPR005599">
    <property type="entry name" value="GPI_mannosylTrfase"/>
</dbReference>
<dbReference type="EMBL" id="JAUZQC010000024">
    <property type="protein sequence ID" value="KAK5849214.1"/>
    <property type="molecule type" value="Genomic_DNA"/>
</dbReference>
<keyword evidence="7 12" id="KW-0256">Endoplasmic reticulum</keyword>
<evidence type="ECO:0000256" key="1">
    <source>
        <dbReference type="ARBA" id="ARBA00004477"/>
    </source>
</evidence>
<evidence type="ECO:0000256" key="3">
    <source>
        <dbReference type="ARBA" id="ARBA00007063"/>
    </source>
</evidence>
<protein>
    <recommendedName>
        <fullName evidence="12">Mannosyltransferase</fullName>
        <ecNumber evidence="12">2.4.1.-</ecNumber>
    </recommendedName>
</protein>
<comment type="pathway">
    <text evidence="2">Protein modification; protein glycosylation.</text>
</comment>
<keyword evidence="5" id="KW-0808">Transferase</keyword>
<dbReference type="PANTHER" id="PTHR22760">
    <property type="entry name" value="GLYCOSYLTRANSFERASE"/>
    <property type="match status" value="1"/>
</dbReference>
<accession>A0AAN7WXD4</accession>
<dbReference type="Proteomes" id="UP001346869">
    <property type="component" value="Unassembled WGS sequence"/>
</dbReference>
<dbReference type="GO" id="GO:0005789">
    <property type="term" value="C:endoplasmic reticulum membrane"/>
    <property type="evidence" value="ECO:0007669"/>
    <property type="project" value="UniProtKB-SubCell"/>
</dbReference>
<feature type="transmembrane region" description="Helical" evidence="12">
    <location>
        <begin position="42"/>
        <end position="61"/>
    </location>
</feature>
<evidence type="ECO:0000256" key="7">
    <source>
        <dbReference type="ARBA" id="ARBA00022824"/>
    </source>
</evidence>
<comment type="function">
    <text evidence="10">Mannosyltransferase that operates in the biosynthetic pathway of dolichol-linked oligosaccharides, the glycan precursors employed in protein asparagine (N)-glycosylation. The assembly of dolichol-linked oligosaccharides begins on the cytosolic side of the endoplasmic reticulum membrane and finishes in its lumen. The sequential addition of sugars to dolichol pyrophosphate produces dolichol-linked oligosaccharides containing fourteen sugars, including two GlcNAcs, nine mannoses and three glucoses. Once assembled, the oligosaccharide is transferred from the lipid to nascent proteins by oligosaccharyltransferases. In the lumen of the endoplasmic reticulum, adds the eighth mannose residue in an alpha-1,6 linkage onto Man(7)GlcNAc(2)-PP-dolichol to produce Man(8)GlcNAc(2)-PP-dolichol.</text>
</comment>
<dbReference type="GO" id="GO:0006487">
    <property type="term" value="P:protein N-linked glycosylation"/>
    <property type="evidence" value="ECO:0007669"/>
    <property type="project" value="TreeGrafter"/>
</dbReference>
<comment type="subcellular location">
    <subcellularLocation>
        <location evidence="1 12">Endoplasmic reticulum membrane</location>
        <topology evidence="1 12">Multi-pass membrane protein</topology>
    </subcellularLocation>
</comment>